<feature type="compositionally biased region" description="Polar residues" evidence="1">
    <location>
        <begin position="17"/>
        <end position="38"/>
    </location>
</feature>
<accession>A0A834XSL6</accession>
<reference evidence="2 3" key="1">
    <citation type="submission" date="2020-08" db="EMBL/GenBank/DDBJ databases">
        <title>Aphidius gifuensis genome sequencing and assembly.</title>
        <authorList>
            <person name="Du Z."/>
        </authorList>
    </citation>
    <scope>NUCLEOTIDE SEQUENCE [LARGE SCALE GENOMIC DNA]</scope>
    <source>
        <strain evidence="2">YNYX2018</strain>
        <tissue evidence="2">Adults</tissue>
    </source>
</reference>
<name>A0A834XSL6_APHGI</name>
<dbReference type="OrthoDB" id="7667520at2759"/>
<evidence type="ECO:0000313" key="3">
    <source>
        <dbReference type="Proteomes" id="UP000639338"/>
    </source>
</evidence>
<gene>
    <name evidence="2" type="ORF">HCN44_000339</name>
</gene>
<sequence>MNNLFDISHDETVEWASSSGGTSHCISQKSAGGQSNFSDEWEKEAGPSSAKRSRGTINIFNDEKVVAALDKSKVSNRDAVHLVAAIVQALGIDVTTLTLNTSSIRLSRQNIREQRAEKVKSYFNTLDLKALVVHYDGKLMQDINSKNKTERLPVVVANGQIEKILHVPALDDSKGKTQAEAVYEH</sequence>
<comment type="caution">
    <text evidence="2">The sequence shown here is derived from an EMBL/GenBank/DDBJ whole genome shotgun (WGS) entry which is preliminary data.</text>
</comment>
<proteinExistence type="predicted"/>
<evidence type="ECO:0000256" key="1">
    <source>
        <dbReference type="SAM" id="MobiDB-lite"/>
    </source>
</evidence>
<dbReference type="AlphaFoldDB" id="A0A834XSL6"/>
<feature type="region of interest" description="Disordered" evidence="1">
    <location>
        <begin position="17"/>
        <end position="53"/>
    </location>
</feature>
<organism evidence="2 3">
    <name type="scientific">Aphidius gifuensis</name>
    <name type="common">Parasitoid wasp</name>
    <dbReference type="NCBI Taxonomy" id="684658"/>
    <lineage>
        <taxon>Eukaryota</taxon>
        <taxon>Metazoa</taxon>
        <taxon>Ecdysozoa</taxon>
        <taxon>Arthropoda</taxon>
        <taxon>Hexapoda</taxon>
        <taxon>Insecta</taxon>
        <taxon>Pterygota</taxon>
        <taxon>Neoptera</taxon>
        <taxon>Endopterygota</taxon>
        <taxon>Hymenoptera</taxon>
        <taxon>Apocrita</taxon>
        <taxon>Ichneumonoidea</taxon>
        <taxon>Braconidae</taxon>
        <taxon>Aphidiinae</taxon>
        <taxon>Aphidius</taxon>
    </lineage>
</organism>
<dbReference type="EMBL" id="JACMRX010000004">
    <property type="protein sequence ID" value="KAF7990534.1"/>
    <property type="molecule type" value="Genomic_DNA"/>
</dbReference>
<dbReference type="Proteomes" id="UP000639338">
    <property type="component" value="Unassembled WGS sequence"/>
</dbReference>
<protein>
    <submittedName>
        <fullName evidence="2">Uncharacterized protein</fullName>
    </submittedName>
</protein>
<keyword evidence="3" id="KW-1185">Reference proteome</keyword>
<evidence type="ECO:0000313" key="2">
    <source>
        <dbReference type="EMBL" id="KAF7990534.1"/>
    </source>
</evidence>